<evidence type="ECO:0000313" key="2">
    <source>
        <dbReference type="Proteomes" id="UP000199438"/>
    </source>
</evidence>
<evidence type="ECO:0000313" key="1">
    <source>
        <dbReference type="EMBL" id="SFC38891.1"/>
    </source>
</evidence>
<sequence length="365" mass="43004">MNTSTMTLTRKIQLLIDLPSKEERSEAFKTLYRWQNRCYRAANLIASHLFVQGMIKEFLYLSEEVKYKLVDEQKDELGILNRSRMNTTYRLISDRFKGEIPTNILSSINQSTIKEYTRYQSEYWSGERSLMNFKRNMPFPFSYEGMRGLSYNEEKNIFSFRLFSIPMVTYLGRDFSDKRSLLKKVMNGKTKLCTSQIQLKKGKIFMLGVFEIEKTENLLKPERIAEAALSIEFPVTVKTAMSKLQIGSKEEFLYRRLAIQAARKRTQQGISYAKSGKGYKRKTKAVDRFRERERNYIDNRLHVYSRQLINFCIKQQAGTLVLINQEKKMAVAKEEEFVLRNWSYYGLIEKIKYKAEMAGIEIIID</sequence>
<dbReference type="OrthoDB" id="1404787at2"/>
<dbReference type="RefSeq" id="WP_092542430.1">
    <property type="nucleotide sequence ID" value="NZ_FOKV01000004.1"/>
</dbReference>
<proteinExistence type="predicted"/>
<dbReference type="EMBL" id="FOKV01000004">
    <property type="protein sequence ID" value="SFC38891.1"/>
    <property type="molecule type" value="Genomic_DNA"/>
</dbReference>
<protein>
    <submittedName>
        <fullName evidence="1">Transposase, IS605 OrfB family, central region</fullName>
    </submittedName>
</protein>
<reference evidence="2" key="1">
    <citation type="submission" date="2016-10" db="EMBL/GenBank/DDBJ databases">
        <authorList>
            <person name="Varghese N."/>
            <person name="Submissions S."/>
        </authorList>
    </citation>
    <scope>NUCLEOTIDE SEQUENCE [LARGE SCALE GENOMIC DNA]</scope>
    <source>
        <strain evidence="2">DSM 24499</strain>
    </source>
</reference>
<dbReference type="Proteomes" id="UP000199438">
    <property type="component" value="Unassembled WGS sequence"/>
</dbReference>
<dbReference type="STRING" id="1334022.SAMN04487907_10439"/>
<gene>
    <name evidence="1" type="ORF">SAMN04487907_10439</name>
</gene>
<accession>A0A1I1ISJ6</accession>
<dbReference type="AlphaFoldDB" id="A0A1I1ISJ6"/>
<organism evidence="1 2">
    <name type="scientific">Zunongwangia mangrovi</name>
    <dbReference type="NCBI Taxonomy" id="1334022"/>
    <lineage>
        <taxon>Bacteria</taxon>
        <taxon>Pseudomonadati</taxon>
        <taxon>Bacteroidota</taxon>
        <taxon>Flavobacteriia</taxon>
        <taxon>Flavobacteriales</taxon>
        <taxon>Flavobacteriaceae</taxon>
        <taxon>Zunongwangia</taxon>
    </lineage>
</organism>
<keyword evidence="2" id="KW-1185">Reference proteome</keyword>
<name>A0A1I1ISJ6_9FLAO</name>